<proteinExistence type="predicted"/>
<sequence>MIPEVDGQGNIIPNKYAGMLFLSWVDPSAKTTNIRLNYVSMDSNYSGKLLPVYGYSFTPEYQGFFTLPIQNQTTGQVKFMDVTDPDNPIELTNGDSKDSLTGQVGDSMVLTIPQQQLNDYLDTDEYELADNNPNVDVNSKTINPRKFAVQTTDNVITINLVQSQKADLKFVDQDTSGYDSDNPYNSPVINVTGITTTYAATGKPEAVISFGKGTPIADAISALNKKGYELVSNNFGDSTKFDTDSKNDQHFVVIMKHATRQLNDNHTVHETIHYQYENGDMAEPDHIAEASFNWTGTYDDVTKQTTWNYPTEGQTFDKVSSPTIKGYTPDQASIPQVTVKYNSDNIVKTVIYKADNQTAKITYIDDTDNQPLSTDNASGKFDTVITFSPDVLNKINDYERQGYRLVSNNFDNQTYQANNGDNAFTVHLAHNIVNVSDTDTVNEIIHYVYTDGSQAAPDYLAHVTWIRSGKQDMTKTGEKDRGIIWDKTELQTLPVVDSPQISGYVADQGSIPAQTVNFGDKDIFKTVTYHAGDQKATITYIDQATGKTLKIIPQKGNADTPIQYLSKNDLQGYFDDGYQLVKDGNGYDPKGVAPNFDDNSNVDQNFNIYLEHTYQTINPSHPGNPGKPINNNPNGVKYQSGTDAKSLTINGTQTIIYTGLPKDKQLANDASQHVRFTHEIVIDKVTGQTVEDHGWTGPQTYQTVKTPEVAGYTPDKTVSGGETVTYQNPDSQDIVHFTPVNDTQKATIIYVDQNTGDHVKTVTESGKSNSVIDYYSASDLQKLSDQGYQLVNNGYDPDNQVPSFDDSSDIDQTFYIHLAHGTQETTRDDTINETIHYIYAGGKKAHDDVIAGKTFTQNGTKDLVTGDITWRPVTSQQFASVKSPTISGYTPDYTVVPAVTVNYGDPDINTTVTYTADQQVATIVYVDRTTGQTLNTLMEHGASDTTIPYQSANDLKTYEGQGYVLDDNQYDPTTTPKFDDDSNVDQTYIYLKHGTKNVSETPTVHETIHYVYADGTTAAKDVTAQKQFSRQGTEDLVTKQITWQPVASQQFASVKSPTITGYTPDQLSIPAIMVNYNDGDVVRRVTYTPAELQATIKYIDDNTGAVLQTDNGTGEYQDPIKFANDVNTQIKDYEGQGYTLVSNNFAGQKYQADNAKNTF</sequence>
<reference evidence="3 4" key="1">
    <citation type="submission" date="2023-02" db="EMBL/GenBank/DDBJ databases">
        <title>The predominant lactic acid bacteria and yeasts involved in the spontaneous fermentation of millet during the production of the traditional porridge Hausa koko in Ghana.</title>
        <authorList>
            <person name="Atter A."/>
            <person name="Diaz M."/>
        </authorList>
    </citation>
    <scope>NUCLEOTIDE SEQUENCE [LARGE SCALE GENOMIC DNA]</scope>
    <source>
        <strain evidence="3 4">FI11552</strain>
    </source>
</reference>
<dbReference type="Proteomes" id="UP001335665">
    <property type="component" value="Unassembled WGS sequence"/>
</dbReference>
<comment type="caution">
    <text evidence="3">The sequence shown here is derived from an EMBL/GenBank/DDBJ whole genome shotgun (WGS) entry which is preliminary data.</text>
</comment>
<feature type="domain" description="Mub B2-like" evidence="2">
    <location>
        <begin position="642"/>
        <end position="739"/>
    </location>
</feature>
<dbReference type="RefSeq" id="WP_331193056.1">
    <property type="nucleotide sequence ID" value="NZ_JAQSET010000024.1"/>
</dbReference>
<dbReference type="Gene3D" id="2.60.40.4300">
    <property type="match status" value="5"/>
</dbReference>
<feature type="domain" description="Mucin binding" evidence="1">
    <location>
        <begin position="357"/>
        <end position="430"/>
    </location>
</feature>
<feature type="domain" description="Mub B2-like" evidence="2">
    <location>
        <begin position="997"/>
        <end position="1090"/>
    </location>
</feature>
<feature type="domain" description="Mub B2-like" evidence="2">
    <location>
        <begin position="261"/>
        <end position="355"/>
    </location>
</feature>
<dbReference type="InterPro" id="IPR041558">
    <property type="entry name" value="MucBP_2"/>
</dbReference>
<dbReference type="Pfam" id="PF17966">
    <property type="entry name" value="Muc_B2"/>
    <property type="match status" value="5"/>
</dbReference>
<protein>
    <recommendedName>
        <fullName evidence="5">Mucin binding domain-containing protein</fullName>
    </recommendedName>
</protein>
<evidence type="ECO:0000313" key="4">
    <source>
        <dbReference type="Proteomes" id="UP001335665"/>
    </source>
</evidence>
<accession>A0ABU7SR57</accession>
<keyword evidence="4" id="KW-1185">Reference proteome</keyword>
<feature type="domain" description="Mucin binding" evidence="1">
    <location>
        <begin position="534"/>
        <end position="612"/>
    </location>
</feature>
<organism evidence="3 4">
    <name type="scientific">Limosilactobacillus pontis</name>
    <dbReference type="NCBI Taxonomy" id="35787"/>
    <lineage>
        <taxon>Bacteria</taxon>
        <taxon>Bacillati</taxon>
        <taxon>Bacillota</taxon>
        <taxon>Bacilli</taxon>
        <taxon>Lactobacillales</taxon>
        <taxon>Lactobacillaceae</taxon>
        <taxon>Limosilactobacillus</taxon>
    </lineage>
</organism>
<name>A0ABU7SR57_9LACO</name>
<dbReference type="Gene3D" id="3.10.20.470">
    <property type="match status" value="6"/>
</dbReference>
<feature type="domain" description="Mucin binding" evidence="1">
    <location>
        <begin position="919"/>
        <end position="993"/>
    </location>
</feature>
<dbReference type="InterPro" id="IPR041495">
    <property type="entry name" value="Mub_B2"/>
</dbReference>
<feature type="domain" description="Mucin binding" evidence="1">
    <location>
        <begin position="1093"/>
        <end position="1156"/>
    </location>
</feature>
<dbReference type="EMBL" id="JAQSFA010000003">
    <property type="protein sequence ID" value="MEE6700554.1"/>
    <property type="molecule type" value="Genomic_DNA"/>
</dbReference>
<evidence type="ECO:0000259" key="1">
    <source>
        <dbReference type="Pfam" id="PF17965"/>
    </source>
</evidence>
<feature type="domain" description="Mub B2-like" evidence="2">
    <location>
        <begin position="436"/>
        <end position="531"/>
    </location>
</feature>
<feature type="domain" description="Mucin binding" evidence="1">
    <location>
        <begin position="196"/>
        <end position="257"/>
    </location>
</feature>
<evidence type="ECO:0000313" key="3">
    <source>
        <dbReference type="EMBL" id="MEE6700554.1"/>
    </source>
</evidence>
<feature type="domain" description="Mucin binding" evidence="1">
    <location>
        <begin position="744"/>
        <end position="820"/>
    </location>
</feature>
<gene>
    <name evidence="3" type="ORF">PS396_01830</name>
</gene>
<feature type="domain" description="Mub B2-like" evidence="2">
    <location>
        <begin position="822"/>
        <end position="917"/>
    </location>
</feature>
<dbReference type="Pfam" id="PF17965">
    <property type="entry name" value="MucBP_2"/>
    <property type="match status" value="6"/>
</dbReference>
<evidence type="ECO:0000259" key="2">
    <source>
        <dbReference type="Pfam" id="PF17966"/>
    </source>
</evidence>
<evidence type="ECO:0008006" key="5">
    <source>
        <dbReference type="Google" id="ProtNLM"/>
    </source>
</evidence>